<evidence type="ECO:0000256" key="2">
    <source>
        <dbReference type="ARBA" id="ARBA00008422"/>
    </source>
</evidence>
<dbReference type="CDD" id="cd07061">
    <property type="entry name" value="HP_HAP_like"/>
    <property type="match status" value="1"/>
</dbReference>
<evidence type="ECO:0000256" key="8">
    <source>
        <dbReference type="ARBA" id="ARBA00023136"/>
    </source>
</evidence>
<dbReference type="KEGG" id="sgf:HEP81_00781"/>
<keyword evidence="7" id="KW-0378">Hydrolase</keyword>
<organism evidence="14 15">
    <name type="scientific">Streptomyces griseofuscus</name>
    <dbReference type="NCBI Taxonomy" id="146922"/>
    <lineage>
        <taxon>Bacteria</taxon>
        <taxon>Bacillati</taxon>
        <taxon>Actinomycetota</taxon>
        <taxon>Actinomycetes</taxon>
        <taxon>Kitasatosporales</taxon>
        <taxon>Streptomycetaceae</taxon>
        <taxon>Streptomyces</taxon>
    </lineage>
</organism>
<comment type="catalytic activity">
    <reaction evidence="13">
        <text>(2R)-2,3-bisphosphoglycerate + H2O = (2R)-2-phosphoglycerate + phosphate</text>
        <dbReference type="Rhea" id="RHEA:27381"/>
        <dbReference type="ChEBI" id="CHEBI:15377"/>
        <dbReference type="ChEBI" id="CHEBI:43474"/>
        <dbReference type="ChEBI" id="CHEBI:58248"/>
        <dbReference type="ChEBI" id="CHEBI:58289"/>
        <dbReference type="EC" id="3.1.3.80"/>
    </reaction>
    <physiologicalReaction direction="left-to-right" evidence="13">
        <dbReference type="Rhea" id="RHEA:27382"/>
    </physiologicalReaction>
</comment>
<dbReference type="InterPro" id="IPR029033">
    <property type="entry name" value="His_PPase_superfam"/>
</dbReference>
<dbReference type="Gene3D" id="3.40.50.1240">
    <property type="entry name" value="Phosphoglycerate mutase-like"/>
    <property type="match status" value="1"/>
</dbReference>
<keyword evidence="6" id="KW-0732">Signal</keyword>
<dbReference type="GO" id="GO:0016020">
    <property type="term" value="C:membrane"/>
    <property type="evidence" value="ECO:0007669"/>
    <property type="project" value="UniProtKB-SubCell"/>
</dbReference>
<evidence type="ECO:0000256" key="1">
    <source>
        <dbReference type="ARBA" id="ARBA00004370"/>
    </source>
</evidence>
<evidence type="ECO:0000256" key="4">
    <source>
        <dbReference type="ARBA" id="ARBA00013040"/>
    </source>
</evidence>
<comment type="subcellular location">
    <subcellularLocation>
        <location evidence="1">Membrane</location>
    </subcellularLocation>
</comment>
<gene>
    <name evidence="14" type="ORF">HEP81_00781</name>
</gene>
<dbReference type="EMBL" id="CP051006">
    <property type="protein sequence ID" value="QNT91117.1"/>
    <property type="molecule type" value="Genomic_DNA"/>
</dbReference>
<dbReference type="EC" id="3.1.3.62" evidence="4"/>
<comment type="catalytic activity">
    <reaction evidence="11">
        <text>1D-myo-inositol 1,2,4,5,6-pentakisphosphate + H2O = 1D-myo-inositol 1,2,5,6-tetrakisphosphate + phosphate</text>
        <dbReference type="Rhea" id="RHEA:77115"/>
        <dbReference type="ChEBI" id="CHEBI:15377"/>
        <dbReference type="ChEBI" id="CHEBI:43474"/>
        <dbReference type="ChEBI" id="CHEBI:57798"/>
        <dbReference type="ChEBI" id="CHEBI:195535"/>
        <dbReference type="EC" id="3.1.3.62"/>
    </reaction>
    <physiologicalReaction direction="left-to-right" evidence="11">
        <dbReference type="Rhea" id="RHEA:77116"/>
    </physiologicalReaction>
</comment>
<comment type="similarity">
    <text evidence="2">Belongs to the histidine acid phosphatase family. MINPP1 subfamily.</text>
</comment>
<evidence type="ECO:0000313" key="15">
    <source>
        <dbReference type="Proteomes" id="UP000516422"/>
    </source>
</evidence>
<evidence type="ECO:0000256" key="9">
    <source>
        <dbReference type="ARBA" id="ARBA00031642"/>
    </source>
</evidence>
<dbReference type="SUPFAM" id="SSF53254">
    <property type="entry name" value="Phosphoglycerate mutase-like"/>
    <property type="match status" value="1"/>
</dbReference>
<evidence type="ECO:0000256" key="5">
    <source>
        <dbReference type="ARBA" id="ARBA00018097"/>
    </source>
</evidence>
<name>A0A7H1PST7_9ACTN</name>
<comment type="catalytic activity">
    <reaction evidence="12">
        <text>1D-myo-inositol hexakisphosphate + H2O = 1D-myo-inositol 1,2,4,5,6-pentakisphosphate + phosphate</text>
        <dbReference type="Rhea" id="RHEA:16989"/>
        <dbReference type="ChEBI" id="CHEBI:15377"/>
        <dbReference type="ChEBI" id="CHEBI:43474"/>
        <dbReference type="ChEBI" id="CHEBI:57798"/>
        <dbReference type="ChEBI" id="CHEBI:58130"/>
        <dbReference type="EC" id="3.1.3.62"/>
    </reaction>
    <physiologicalReaction direction="left-to-right" evidence="12">
        <dbReference type="Rhea" id="RHEA:16990"/>
    </physiologicalReaction>
</comment>
<dbReference type="Pfam" id="PF00328">
    <property type="entry name" value="His_Phos_2"/>
    <property type="match status" value="1"/>
</dbReference>
<dbReference type="InterPro" id="IPR000560">
    <property type="entry name" value="His_Pase_clade-2"/>
</dbReference>
<dbReference type="PANTHER" id="PTHR20963:SF8">
    <property type="entry name" value="MULTIPLE INOSITOL POLYPHOSPHATE PHOSPHATASE 1"/>
    <property type="match status" value="1"/>
</dbReference>
<keyword evidence="8" id="KW-0472">Membrane</keyword>
<comment type="catalytic activity">
    <reaction evidence="10">
        <text>1D-myo-inositol 1,2,5,6-tetrakisphosphate + H2O = 1D-myo-inositol 1,2,6-trisphosphate + phosphate</text>
        <dbReference type="Rhea" id="RHEA:77119"/>
        <dbReference type="ChEBI" id="CHEBI:15377"/>
        <dbReference type="ChEBI" id="CHEBI:43474"/>
        <dbReference type="ChEBI" id="CHEBI:195535"/>
        <dbReference type="ChEBI" id="CHEBI:195537"/>
        <dbReference type="EC" id="3.1.3.62"/>
    </reaction>
    <physiologicalReaction direction="left-to-right" evidence="10">
        <dbReference type="Rhea" id="RHEA:77120"/>
    </physiologicalReaction>
</comment>
<evidence type="ECO:0000256" key="10">
    <source>
        <dbReference type="ARBA" id="ARBA00043668"/>
    </source>
</evidence>
<evidence type="ECO:0000256" key="6">
    <source>
        <dbReference type="ARBA" id="ARBA00022729"/>
    </source>
</evidence>
<evidence type="ECO:0000256" key="12">
    <source>
        <dbReference type="ARBA" id="ARBA00043691"/>
    </source>
</evidence>
<accession>A0A7H1PST7</accession>
<evidence type="ECO:0000313" key="14">
    <source>
        <dbReference type="EMBL" id="QNT91117.1"/>
    </source>
</evidence>
<protein>
    <recommendedName>
        <fullName evidence="5">Multiple inositol polyphosphate phosphatase 1</fullName>
        <ecNumber evidence="4">3.1.3.62</ecNumber>
        <ecNumber evidence="3">3.1.3.80</ecNumber>
    </recommendedName>
    <alternativeName>
        <fullName evidence="9">2,3-bisphosphoglycerate 3-phosphatase</fullName>
    </alternativeName>
</protein>
<dbReference type="GO" id="GO:0034417">
    <property type="term" value="F:bisphosphoglycerate 3-phosphatase activity"/>
    <property type="evidence" value="ECO:0007669"/>
    <property type="project" value="UniProtKB-EC"/>
</dbReference>
<evidence type="ECO:0000256" key="3">
    <source>
        <dbReference type="ARBA" id="ARBA00012976"/>
    </source>
</evidence>
<sequence>MLIVDLMSGCGLRNGEAAAVHVNDIAADDVDRVTEQVIMSTRQYGPLKHRKAGGYRDVPLPARVRARPYTSCDNLSVGLCSPAPITIRLMKRVAPVIALGLSALLAATVPAHATGSRPLNSYGTKASYEPRQSVRSYQHAPRGYVPVFTETVSRHGSRAATSGKDGDLILGLWDQAAREGLLTSAGRRFGPDVRTLLAAMDKIGYGNLSGRGRQELRGAAARLEQRLPDLFRRIAQDSEPIDVVNSGEARAVASGNVFTDALAADDPALKPLIRPARTERDLLYFHKSAGGAAYRDYIDHDQRLAATLNSITDQPATRQAARRVLERIFTPAFVQRVADGEFSSIASDVDAAQAVYNLYAIAPAMSAEMPDGRALPMERYIAPRDAAWFGYLSDAEDFYEKGPGFADSDITYKMADVLLDDFFQQVEAKRDGTSTLGAELRFTHAEEIIPLAALMGLPGSTEAATPDRPYTYEDNTWRGASVAPMAANIQWDVFRKGDTYLVRMLYNEKETAFKQDCRPVSKGSAFYDLNELERCFGRAG</sequence>
<proteinExistence type="inferred from homology"/>
<evidence type="ECO:0000256" key="7">
    <source>
        <dbReference type="ARBA" id="ARBA00022801"/>
    </source>
</evidence>
<dbReference type="PANTHER" id="PTHR20963">
    <property type="entry name" value="MULTIPLE INOSITOL POLYPHOSPHATE PHOSPHATASE-RELATED"/>
    <property type="match status" value="1"/>
</dbReference>
<dbReference type="Proteomes" id="UP000516422">
    <property type="component" value="Chromosome"/>
</dbReference>
<reference evidence="14 15" key="1">
    <citation type="submission" date="2020-04" db="EMBL/GenBank/DDBJ databases">
        <title>Characterization and engineering of Streptomyces griseofuscus DSM40191 as a potential heterologous host for expression of BGCs.</title>
        <authorList>
            <person name="Gren T."/>
            <person name="Whitford C.M."/>
            <person name="Mohite O.S."/>
            <person name="Joergensen T.S."/>
            <person name="Nielsen J.B."/>
            <person name="Lee S.Y."/>
            <person name="Weber T."/>
        </authorList>
    </citation>
    <scope>NUCLEOTIDE SEQUENCE [LARGE SCALE GENOMIC DNA]</scope>
    <source>
        <strain evidence="14 15">DSM 40191</strain>
    </source>
</reference>
<evidence type="ECO:0000256" key="11">
    <source>
        <dbReference type="ARBA" id="ARBA00043671"/>
    </source>
</evidence>
<evidence type="ECO:0000256" key="13">
    <source>
        <dbReference type="ARBA" id="ARBA00043832"/>
    </source>
</evidence>
<dbReference type="EC" id="3.1.3.80" evidence="3"/>
<dbReference type="AlphaFoldDB" id="A0A7H1PST7"/>